<accession>A0A820JGD1</accession>
<dbReference type="EMBL" id="CAJOAX010054860">
    <property type="protein sequence ID" value="CAF4325018.1"/>
    <property type="molecule type" value="Genomic_DNA"/>
</dbReference>
<dbReference type="AlphaFoldDB" id="A0A820JGD1"/>
<proteinExistence type="predicted"/>
<evidence type="ECO:0000313" key="3">
    <source>
        <dbReference type="Proteomes" id="UP000663823"/>
    </source>
</evidence>
<dbReference type="Proteomes" id="UP000663823">
    <property type="component" value="Unassembled WGS sequence"/>
</dbReference>
<organism evidence="2 3">
    <name type="scientific">Rotaria sordida</name>
    <dbReference type="NCBI Taxonomy" id="392033"/>
    <lineage>
        <taxon>Eukaryota</taxon>
        <taxon>Metazoa</taxon>
        <taxon>Spiralia</taxon>
        <taxon>Gnathifera</taxon>
        <taxon>Rotifera</taxon>
        <taxon>Eurotatoria</taxon>
        <taxon>Bdelloidea</taxon>
        <taxon>Philodinida</taxon>
        <taxon>Philodinidae</taxon>
        <taxon>Rotaria</taxon>
    </lineage>
</organism>
<evidence type="ECO:0000313" key="2">
    <source>
        <dbReference type="EMBL" id="CAF4325018.1"/>
    </source>
</evidence>
<comment type="caution">
    <text evidence="2">The sequence shown here is derived from an EMBL/GenBank/DDBJ whole genome shotgun (WGS) entry which is preliminary data.</text>
</comment>
<name>A0A820JGD1_9BILA</name>
<evidence type="ECO:0000256" key="1">
    <source>
        <dbReference type="SAM" id="MobiDB-lite"/>
    </source>
</evidence>
<gene>
    <name evidence="2" type="ORF">OTI717_LOCUS42784</name>
</gene>
<feature type="region of interest" description="Disordered" evidence="1">
    <location>
        <begin position="1"/>
        <end position="21"/>
    </location>
</feature>
<reference evidence="2" key="1">
    <citation type="submission" date="2021-02" db="EMBL/GenBank/DDBJ databases">
        <authorList>
            <person name="Nowell W R."/>
        </authorList>
    </citation>
    <scope>NUCLEOTIDE SEQUENCE</scope>
</reference>
<feature type="non-terminal residue" evidence="2">
    <location>
        <position position="21"/>
    </location>
</feature>
<sequence>MSDAEAASSRKPKQKVISQDE</sequence>
<protein>
    <submittedName>
        <fullName evidence="2">Uncharacterized protein</fullName>
    </submittedName>
</protein>